<evidence type="ECO:0000313" key="8">
    <source>
        <dbReference type="Proteomes" id="UP000054771"/>
    </source>
</evidence>
<dbReference type="SUPFAM" id="SSF48452">
    <property type="entry name" value="TPR-like"/>
    <property type="match status" value="4"/>
</dbReference>
<dbReference type="InterPro" id="IPR019734">
    <property type="entry name" value="TPR_rpt"/>
</dbReference>
<keyword evidence="2" id="KW-1133">Transmembrane helix</keyword>
<dbReference type="Pfam" id="PF01048">
    <property type="entry name" value="PNP_UDP_1"/>
    <property type="match status" value="1"/>
</dbReference>
<dbReference type="InterPro" id="IPR035994">
    <property type="entry name" value="Nucleoside_phosphorylase_sf"/>
</dbReference>
<dbReference type="InterPro" id="IPR027417">
    <property type="entry name" value="P-loop_NTPase"/>
</dbReference>
<dbReference type="Gene3D" id="3.40.50.300">
    <property type="entry name" value="P-loop containing nucleotide triphosphate hydrolases"/>
    <property type="match status" value="1"/>
</dbReference>
<feature type="transmembrane region" description="Helical" evidence="2">
    <location>
        <begin position="1443"/>
        <end position="1463"/>
    </location>
</feature>
<dbReference type="OrthoDB" id="1658288at2759"/>
<dbReference type="SUPFAM" id="SSF53167">
    <property type="entry name" value="Purine and uridine phosphorylases"/>
    <property type="match status" value="1"/>
</dbReference>
<dbReference type="InterPro" id="IPR056681">
    <property type="entry name" value="DUF7779"/>
</dbReference>
<feature type="domain" description="Nucleoside phosphorylase" evidence="4">
    <location>
        <begin position="15"/>
        <end position="306"/>
    </location>
</feature>
<dbReference type="SMART" id="SM00028">
    <property type="entry name" value="TPR"/>
    <property type="match status" value="15"/>
</dbReference>
<dbReference type="Pfam" id="PF13374">
    <property type="entry name" value="TPR_10"/>
    <property type="match status" value="2"/>
</dbReference>
<protein>
    <submittedName>
        <fullName evidence="7">Uncharacterized protein</fullName>
    </submittedName>
</protein>
<evidence type="ECO:0000259" key="3">
    <source>
        <dbReference type="Pfam" id="PF00931"/>
    </source>
</evidence>
<dbReference type="PROSITE" id="PS50005">
    <property type="entry name" value="TPR"/>
    <property type="match status" value="2"/>
</dbReference>
<dbReference type="EMBL" id="CDMC01000019">
    <property type="protein sequence ID" value="CEL10576.1"/>
    <property type="molecule type" value="Genomic_DNA"/>
</dbReference>
<keyword evidence="2" id="KW-0812">Transmembrane</keyword>
<dbReference type="PRINTS" id="PR00381">
    <property type="entry name" value="KINESINLIGHT"/>
</dbReference>
<dbReference type="Pfam" id="PF25000">
    <property type="entry name" value="DUF7779"/>
    <property type="match status" value="1"/>
</dbReference>
<dbReference type="STRING" id="454130.A0A0U5GFL4"/>
<feature type="repeat" description="TPR" evidence="1">
    <location>
        <begin position="922"/>
        <end position="955"/>
    </location>
</feature>
<dbReference type="Pfam" id="PF17874">
    <property type="entry name" value="TPR_MalT"/>
    <property type="match status" value="1"/>
</dbReference>
<dbReference type="Pfam" id="PF13424">
    <property type="entry name" value="TPR_12"/>
    <property type="match status" value="5"/>
</dbReference>
<organism evidence="7 8">
    <name type="scientific">Aspergillus calidoustus</name>
    <dbReference type="NCBI Taxonomy" id="454130"/>
    <lineage>
        <taxon>Eukaryota</taxon>
        <taxon>Fungi</taxon>
        <taxon>Dikarya</taxon>
        <taxon>Ascomycota</taxon>
        <taxon>Pezizomycotina</taxon>
        <taxon>Eurotiomycetes</taxon>
        <taxon>Eurotiomycetidae</taxon>
        <taxon>Eurotiales</taxon>
        <taxon>Aspergillaceae</taxon>
        <taxon>Aspergillus</taxon>
        <taxon>Aspergillus subgen. Nidulantes</taxon>
    </lineage>
</organism>
<feature type="domain" description="MalT-like TPR region" evidence="5">
    <location>
        <begin position="1256"/>
        <end position="1432"/>
    </location>
</feature>
<dbReference type="GO" id="GO:0003824">
    <property type="term" value="F:catalytic activity"/>
    <property type="evidence" value="ECO:0007669"/>
    <property type="project" value="InterPro"/>
</dbReference>
<dbReference type="InterPro" id="IPR053137">
    <property type="entry name" value="NLR-like"/>
</dbReference>
<reference evidence="8" key="1">
    <citation type="journal article" date="2016" name="Genome Announc.">
        <title>Draft genome sequences of fungus Aspergillus calidoustus.</title>
        <authorList>
            <person name="Horn F."/>
            <person name="Linde J."/>
            <person name="Mattern D.J."/>
            <person name="Walther G."/>
            <person name="Guthke R."/>
            <person name="Scherlach K."/>
            <person name="Martin K."/>
            <person name="Brakhage A.A."/>
            <person name="Petzke L."/>
            <person name="Valiante V."/>
        </authorList>
    </citation>
    <scope>NUCLEOTIDE SEQUENCE [LARGE SCALE GENOMIC DNA]</scope>
    <source>
        <strain evidence="8">SF006504</strain>
    </source>
</reference>
<dbReference type="InterPro" id="IPR000845">
    <property type="entry name" value="Nucleoside_phosphorylase_d"/>
</dbReference>
<evidence type="ECO:0000256" key="2">
    <source>
        <dbReference type="SAM" id="Phobius"/>
    </source>
</evidence>
<evidence type="ECO:0000259" key="6">
    <source>
        <dbReference type="Pfam" id="PF25000"/>
    </source>
</evidence>
<dbReference type="PANTHER" id="PTHR46082">
    <property type="entry name" value="ATP/GTP-BINDING PROTEIN-RELATED"/>
    <property type="match status" value="1"/>
</dbReference>
<dbReference type="InterPro" id="IPR002182">
    <property type="entry name" value="NB-ARC"/>
</dbReference>
<dbReference type="Gene3D" id="3.40.50.1580">
    <property type="entry name" value="Nucleoside phosphorylase domain"/>
    <property type="match status" value="1"/>
</dbReference>
<keyword evidence="2" id="KW-0472">Membrane</keyword>
<dbReference type="InterPro" id="IPR041617">
    <property type="entry name" value="TPR_MalT"/>
</dbReference>
<dbReference type="Gene3D" id="1.25.40.10">
    <property type="entry name" value="Tetratricopeptide repeat domain"/>
    <property type="match status" value="5"/>
</dbReference>
<feature type="repeat" description="TPR" evidence="1">
    <location>
        <begin position="838"/>
        <end position="871"/>
    </location>
</feature>
<evidence type="ECO:0000313" key="7">
    <source>
        <dbReference type="EMBL" id="CEL10576.1"/>
    </source>
</evidence>
<sequence length="1469" mass="163108">MFATKKRREDYTVGWVSALPLEMAAAVAMLDERHDPLQSVAGDDNVYQLGQMCGHNVVIVCLPSGVYGTTSAAAVASNMRRSFPNIVYGLMVGIAGGAPQKGVDIRLGDIVVGHPTGTEGGVVQYDYGKILSGGKAQRTGMLNKPPPRLLTAVATLRAKHAQGESQVQTFLEDLIVRNPTMTRFSHPGPAKDRLFQPTYEHTGASATCSECKSDELVVRHERPLHHPAVVHYGLIASGNRVIKDGPTRDKLAEDLGVYCFEMEAAGLVDHFPCLTIRGICDYCDSHKNKEWQEHAAAAAAAYAKDLLSVLPDTIHTHDAEFKVNFDLGTVPVIAKFVGRRKDLEKLWSLLQPQSPSWRKVVVMHGLGGIGKTQLALHFARTHKEDYTAIFWLDAKDKETLSQSFATTVRPRCPGLQARDYPTTDEEIKEHALEAQTWLAKEGNSRWLLVFDGVEEKDGGYNVQDFFPRADHGSILLCTRASNMRTLGTEFRLGKLENDDSLRILAGTSDLGIESKGGIIYDTLTSADPANKGSRPDSYSELVELSRRLDGLPLALVLARSYMEETGTSPHDYLEMYSQSWRDLQEKTEWIQDCSSGNLMTTWKLALDEIQQKEPSAACLFLLLSCYNHHDIWYELLQNGQRADQDIPSWLKDISSSRFEFARCMKALLQFSLVESSDAGNSYSLHPVVHDWCRDYLLQKSEISLVSIALVSVGFSVPADNDASTWALQKRLLPHADQLFRLLDGKSGVALSSMTLTATRQIGNLYLYCGKYDQAECMYKKALDGYATVGASDSSALNALDNLGLVYSAQGRFSDAEVAHFEVLRQREEELGPNNPSTLTTIHHLGALYAAQGKLEEAIAKFLQALDGRRRVLGVSHTSTMDTMNKLANVYLDLGNLLKAQELYENVLSSYSPRGLHSSLAITDTMNNLGLVYLKQGDFAKAEKRYLKILEDLEQLAPDHSATFNAIDNLGLLYSNQGKYEEAEKKFLYSLAGRQRSLGTNHASVFRTMDMLGTVYMMQGRLGDAERTYSKALEGARELSGLYPTLSLDIVNNLGNLHFTLGKYGDAEGCFLEAKNGYERVAGRNHTSTLDVVVNLGTVYRAQGKYREAESMYTRAADGYRATSSSTPTSTIDVMNNLGILHFEQGRFFEAEKTLRQATSTARHLLGRDHPSTLETLHNLGFALIHQGKFEEADDRLSAALEGRRRTVGYDHQFTLDTLNNMGCLRRHQGRFSEAEEMHQTSLQGLTQALGPDHTLPLEATHNLGVLYYQMGRMQDAARMCREALSGLEHTLGPSHISTMESLLCLANVLREQGDIEGATQSYTRVITTVEETLAPNHPFISRALGEYAKLLGQEGKIDEAERVYTNALRGLELSLGSEHIYAIRIEARMAELYETRGSLKRAKTAYSRAHQAYRRALGPGHRDTMDMADRVNFLSTRISQVQYQNVVVLASIPILITIAMWVGRALRRR</sequence>
<name>A0A0U5GFL4_ASPCI</name>
<evidence type="ECO:0000256" key="1">
    <source>
        <dbReference type="PROSITE-ProRule" id="PRU00339"/>
    </source>
</evidence>
<dbReference type="OMA" id="LLYHQGD"/>
<dbReference type="PANTHER" id="PTHR46082:SF6">
    <property type="entry name" value="AAA+ ATPASE DOMAIN-CONTAINING PROTEIN-RELATED"/>
    <property type="match status" value="1"/>
</dbReference>
<dbReference type="Proteomes" id="UP000054771">
    <property type="component" value="Unassembled WGS sequence"/>
</dbReference>
<dbReference type="GO" id="GO:0009116">
    <property type="term" value="P:nucleoside metabolic process"/>
    <property type="evidence" value="ECO:0007669"/>
    <property type="project" value="InterPro"/>
</dbReference>
<dbReference type="Pfam" id="PF00931">
    <property type="entry name" value="NB-ARC"/>
    <property type="match status" value="1"/>
</dbReference>
<gene>
    <name evidence="7" type="ORF">ASPCAL13693</name>
</gene>
<feature type="domain" description="DUF7779" evidence="6">
    <location>
        <begin position="609"/>
        <end position="696"/>
    </location>
</feature>
<proteinExistence type="predicted"/>
<dbReference type="SUPFAM" id="SSF52540">
    <property type="entry name" value="P-loop containing nucleoside triphosphate hydrolases"/>
    <property type="match status" value="1"/>
</dbReference>
<evidence type="ECO:0000259" key="5">
    <source>
        <dbReference type="Pfam" id="PF17874"/>
    </source>
</evidence>
<accession>A0A0U5GFL4</accession>
<dbReference type="InterPro" id="IPR011990">
    <property type="entry name" value="TPR-like_helical_dom_sf"/>
</dbReference>
<evidence type="ECO:0000259" key="4">
    <source>
        <dbReference type="Pfam" id="PF01048"/>
    </source>
</evidence>
<keyword evidence="8" id="KW-1185">Reference proteome</keyword>
<feature type="domain" description="NB-ARC" evidence="3">
    <location>
        <begin position="341"/>
        <end position="504"/>
    </location>
</feature>
<dbReference type="GO" id="GO:0043531">
    <property type="term" value="F:ADP binding"/>
    <property type="evidence" value="ECO:0007669"/>
    <property type="project" value="InterPro"/>
</dbReference>
<keyword evidence="1" id="KW-0802">TPR repeat</keyword>